<organism evidence="1 2">
    <name type="scientific">Lichtheimia ornata</name>
    <dbReference type="NCBI Taxonomy" id="688661"/>
    <lineage>
        <taxon>Eukaryota</taxon>
        <taxon>Fungi</taxon>
        <taxon>Fungi incertae sedis</taxon>
        <taxon>Mucoromycota</taxon>
        <taxon>Mucoromycotina</taxon>
        <taxon>Mucoromycetes</taxon>
        <taxon>Mucorales</taxon>
        <taxon>Lichtheimiaceae</taxon>
        <taxon>Lichtheimia</taxon>
    </lineage>
</organism>
<protein>
    <submittedName>
        <fullName evidence="1">Uncharacterized protein</fullName>
    </submittedName>
</protein>
<comment type="caution">
    <text evidence="1">The sequence shown here is derived from an EMBL/GenBank/DDBJ whole genome shotgun (WGS) entry which is preliminary data.</text>
</comment>
<sequence length="828" mass="95483">MAAVPQQQEGIDRTEEINNVFGGNVRNIRGLNRTCDIRSILRPEYQYLRGTFITIAEQHNILSRDAYNLMNMHVRRFMRAIGDYDEEDNWAPNFATINMPGNGIQPGPGGQQVMAGQGLLIPPVTNQVLWTWAYKLVSNNPTLENVDITSQDPAARDLLNTYTNHFQPMQRNAQGNALYEPPAMYPRLLSTLSERFAREAVRNVKNMLWRNIPAYVSRLCDGYIKHMVQSETNFDVYNNLKGLAPIMSTGIINHQANTPPQLAPADEHYFTQFVDVYQEIHQACERLLADVPLVEMQSTPSRGLGPVLAMRLMRFSMWLLLQADGLDTRRWSILPLGKTQVGFFGIDLRMLWAILHYARDQDQDALVPAICLNQHGNVLAKLPFDATLQPPRQKELLWEALFNIDYVQRRRWRYSGELPGTAIRFAHYIRTDGFTANVMFERPQPRNLPPFFPEIAKTARREVANNADLANIHTGIYMLNKAPQGLNQVRLQNSRLVGIDPGKREFITGIHHEETLEVQPGENPPRLSAVEIRSRHYQHATMVHWVYKHTLANRQKANMQEVYDQLAQESPNVPRLNQFKAHVACVSRNSNRLRDFSAHFKHRITRGILFSARQSYQQVMINEILGISPPDSPREQVMFINRTSKAKRRGMRRFRRRDIGWQRPEQETIVAYGDASLGHMRGYAPLPHWEFIKRLCRQALVIFIDEFRTSITCRHDGANLHLCYDNRRLHCNHKKTRNRVQTAQGTRGRKVVHCKDDDGAMIGRSNLCQQRFAVGNNTWRNLIYAVKRCNEHGFLGRDVNAAAQMRSVLRLYMETNGDLQSRPLHLRR</sequence>
<gene>
    <name evidence="1" type="ORF">O0I10_012603</name>
</gene>
<accession>A0AAD7USB6</accession>
<keyword evidence="2" id="KW-1185">Reference proteome</keyword>
<reference evidence="1 2" key="1">
    <citation type="submission" date="2023-03" db="EMBL/GenBank/DDBJ databases">
        <title>Genome sequence of Lichtheimia ornata CBS 291.66.</title>
        <authorList>
            <person name="Mohabir J.T."/>
            <person name="Shea T.P."/>
            <person name="Kurbessoian T."/>
            <person name="Berby B."/>
            <person name="Fontaine J."/>
            <person name="Livny J."/>
            <person name="Gnirke A."/>
            <person name="Stajich J.E."/>
            <person name="Cuomo C.A."/>
        </authorList>
    </citation>
    <scope>NUCLEOTIDE SEQUENCE [LARGE SCALE GENOMIC DNA]</scope>
    <source>
        <strain evidence="1">CBS 291.66</strain>
    </source>
</reference>
<evidence type="ECO:0000313" key="1">
    <source>
        <dbReference type="EMBL" id="KAJ8651839.1"/>
    </source>
</evidence>
<evidence type="ECO:0000313" key="2">
    <source>
        <dbReference type="Proteomes" id="UP001234581"/>
    </source>
</evidence>
<dbReference type="EMBL" id="JARTCD010000137">
    <property type="protein sequence ID" value="KAJ8651839.1"/>
    <property type="molecule type" value="Genomic_DNA"/>
</dbReference>
<dbReference type="AlphaFoldDB" id="A0AAD7USB6"/>
<dbReference type="Proteomes" id="UP001234581">
    <property type="component" value="Unassembled WGS sequence"/>
</dbReference>
<proteinExistence type="predicted"/>
<dbReference type="RefSeq" id="XP_058336753.1">
    <property type="nucleotide sequence ID" value="XM_058492495.1"/>
</dbReference>
<dbReference type="GeneID" id="83219940"/>
<name>A0AAD7USB6_9FUNG</name>